<dbReference type="STRING" id="1225564.AA309_21030"/>
<dbReference type="CDD" id="cd06261">
    <property type="entry name" value="TM_PBP2"/>
    <property type="match status" value="1"/>
</dbReference>
<protein>
    <submittedName>
        <fullName evidence="9">Sugar ABC transporter permease</fullName>
    </submittedName>
</protein>
<dbReference type="GO" id="GO:0055085">
    <property type="term" value="P:transmembrane transport"/>
    <property type="evidence" value="ECO:0007669"/>
    <property type="project" value="InterPro"/>
</dbReference>
<keyword evidence="4 7" id="KW-0812">Transmembrane</keyword>
<dbReference type="RefSeq" id="WP_047190967.1">
    <property type="nucleotide sequence ID" value="NZ_LCYG01000056.1"/>
</dbReference>
<feature type="transmembrane region" description="Helical" evidence="7">
    <location>
        <begin position="124"/>
        <end position="146"/>
    </location>
</feature>
<keyword evidence="3" id="KW-1003">Cell membrane</keyword>
<evidence type="ECO:0000256" key="5">
    <source>
        <dbReference type="ARBA" id="ARBA00022989"/>
    </source>
</evidence>
<feature type="transmembrane region" description="Helical" evidence="7">
    <location>
        <begin position="25"/>
        <end position="50"/>
    </location>
</feature>
<keyword evidence="2 7" id="KW-0813">Transport</keyword>
<name>A0A0H1R944_9HYPH</name>
<keyword evidence="6 7" id="KW-0472">Membrane</keyword>
<evidence type="ECO:0000256" key="1">
    <source>
        <dbReference type="ARBA" id="ARBA00004651"/>
    </source>
</evidence>
<feature type="domain" description="ABC transmembrane type-1" evidence="8">
    <location>
        <begin position="86"/>
        <end position="273"/>
    </location>
</feature>
<reference evidence="9 10" key="1">
    <citation type="submission" date="2015-05" db="EMBL/GenBank/DDBJ databases">
        <title>Draft genome sequence of Microvirga vignae strain BR3299, a novel nitrogen fixing bacteria isolated from Brazil semi-aired region.</title>
        <authorList>
            <person name="Zilli J.E."/>
            <person name="Passos S.R."/>
            <person name="Leite J."/>
            <person name="Baldani J.I."/>
            <person name="Xavier G.R."/>
            <person name="Rumjaneck N.G."/>
            <person name="Simoes-Araujo J.L."/>
        </authorList>
    </citation>
    <scope>NUCLEOTIDE SEQUENCE [LARGE SCALE GENOMIC DNA]</scope>
    <source>
        <strain evidence="9 10">BR3299</strain>
    </source>
</reference>
<evidence type="ECO:0000313" key="9">
    <source>
        <dbReference type="EMBL" id="KLK91336.1"/>
    </source>
</evidence>
<dbReference type="PANTHER" id="PTHR32243">
    <property type="entry name" value="MALTOSE TRANSPORT SYSTEM PERMEASE-RELATED"/>
    <property type="match status" value="1"/>
</dbReference>
<dbReference type="Pfam" id="PF00528">
    <property type="entry name" value="BPD_transp_1"/>
    <property type="match status" value="1"/>
</dbReference>
<dbReference type="Gene3D" id="1.10.3720.10">
    <property type="entry name" value="MetI-like"/>
    <property type="match status" value="1"/>
</dbReference>
<evidence type="ECO:0000256" key="6">
    <source>
        <dbReference type="ARBA" id="ARBA00023136"/>
    </source>
</evidence>
<accession>A0A0H1R944</accession>
<feature type="transmembrane region" description="Helical" evidence="7">
    <location>
        <begin position="82"/>
        <end position="112"/>
    </location>
</feature>
<gene>
    <name evidence="9" type="ORF">AA309_21030</name>
</gene>
<comment type="subcellular location">
    <subcellularLocation>
        <location evidence="1 7">Cell membrane</location>
        <topology evidence="1 7">Multi-pass membrane protein</topology>
    </subcellularLocation>
</comment>
<dbReference type="InterPro" id="IPR050901">
    <property type="entry name" value="BP-dep_ABC_trans_perm"/>
</dbReference>
<organism evidence="9 10">
    <name type="scientific">Microvirga vignae</name>
    <dbReference type="NCBI Taxonomy" id="1225564"/>
    <lineage>
        <taxon>Bacteria</taxon>
        <taxon>Pseudomonadati</taxon>
        <taxon>Pseudomonadota</taxon>
        <taxon>Alphaproteobacteria</taxon>
        <taxon>Hyphomicrobiales</taxon>
        <taxon>Methylobacteriaceae</taxon>
        <taxon>Microvirga</taxon>
    </lineage>
</organism>
<dbReference type="GO" id="GO:0005886">
    <property type="term" value="C:plasma membrane"/>
    <property type="evidence" value="ECO:0007669"/>
    <property type="project" value="UniProtKB-SubCell"/>
</dbReference>
<dbReference type="InterPro" id="IPR035906">
    <property type="entry name" value="MetI-like_sf"/>
</dbReference>
<dbReference type="Proteomes" id="UP000035489">
    <property type="component" value="Unassembled WGS sequence"/>
</dbReference>
<dbReference type="AlphaFoldDB" id="A0A0H1R944"/>
<evidence type="ECO:0000259" key="8">
    <source>
        <dbReference type="PROSITE" id="PS50928"/>
    </source>
</evidence>
<evidence type="ECO:0000256" key="7">
    <source>
        <dbReference type="RuleBase" id="RU363032"/>
    </source>
</evidence>
<dbReference type="OrthoDB" id="9815445at2"/>
<dbReference type="PATRIC" id="fig|1225564.3.peg.5546"/>
<keyword evidence="10" id="KW-1185">Reference proteome</keyword>
<evidence type="ECO:0000256" key="4">
    <source>
        <dbReference type="ARBA" id="ARBA00022692"/>
    </source>
</evidence>
<comment type="similarity">
    <text evidence="7">Belongs to the binding-protein-dependent transport system permease family.</text>
</comment>
<feature type="transmembrane region" description="Helical" evidence="7">
    <location>
        <begin position="202"/>
        <end position="223"/>
    </location>
</feature>
<comment type="caution">
    <text evidence="9">The sequence shown here is derived from an EMBL/GenBank/DDBJ whole genome shotgun (WGS) entry which is preliminary data.</text>
</comment>
<dbReference type="InterPro" id="IPR000515">
    <property type="entry name" value="MetI-like"/>
</dbReference>
<evidence type="ECO:0000313" key="10">
    <source>
        <dbReference type="Proteomes" id="UP000035489"/>
    </source>
</evidence>
<dbReference type="PROSITE" id="PS50928">
    <property type="entry name" value="ABC_TM1"/>
    <property type="match status" value="1"/>
</dbReference>
<feature type="transmembrane region" description="Helical" evidence="7">
    <location>
        <begin position="158"/>
        <end position="181"/>
    </location>
</feature>
<dbReference type="EMBL" id="LCYG01000056">
    <property type="protein sequence ID" value="KLK91336.1"/>
    <property type="molecule type" value="Genomic_DNA"/>
</dbReference>
<evidence type="ECO:0000256" key="2">
    <source>
        <dbReference type="ARBA" id="ARBA00022448"/>
    </source>
</evidence>
<dbReference type="SUPFAM" id="SSF161098">
    <property type="entry name" value="MetI-like"/>
    <property type="match status" value="1"/>
</dbReference>
<proteinExistence type="inferred from homology"/>
<evidence type="ECO:0000256" key="3">
    <source>
        <dbReference type="ARBA" id="ARBA00022475"/>
    </source>
</evidence>
<feature type="transmembrane region" description="Helical" evidence="7">
    <location>
        <begin position="252"/>
        <end position="273"/>
    </location>
</feature>
<keyword evidence="5 7" id="KW-1133">Transmembrane helix</keyword>
<dbReference type="PANTHER" id="PTHR32243:SF18">
    <property type="entry name" value="INNER MEMBRANE ABC TRANSPORTER PERMEASE PROTEIN YCJP"/>
    <property type="match status" value="1"/>
</dbReference>
<sequence length="286" mass="31252">MTATGITTPRPAPTSGIAVPSARRFLLWTGIVVLLIWVLLPIYFVALGAFGGRLGVFRWPKSIWPTDVSVAPMMQFLGIEGVFSALINSLIAAGLTVLFSVLLGAPAGYALARYAFRGQTAFRLMVLLTRAFPLAILALPLTVSFIRFGLYDTPFGVSLIHTVLALPFAVLVTQSLFMGIPREYEEAAWVFGCTRLQAFMKVVLPLALPGLAATAIFAFVISWNEVFAASILTVRERTLTAYLLKVLSESPLHYRFAGGFILIIPSVLFIFAVRRYLFAVWGIASK</sequence>